<comment type="caution">
    <text evidence="1">The sequence shown here is derived from an EMBL/GenBank/DDBJ whole genome shotgun (WGS) entry which is preliminary data.</text>
</comment>
<name>A0A5B7EKE2_PORTR</name>
<organism evidence="1 2">
    <name type="scientific">Portunus trituberculatus</name>
    <name type="common">Swimming crab</name>
    <name type="synonym">Neptunus trituberculatus</name>
    <dbReference type="NCBI Taxonomy" id="210409"/>
    <lineage>
        <taxon>Eukaryota</taxon>
        <taxon>Metazoa</taxon>
        <taxon>Ecdysozoa</taxon>
        <taxon>Arthropoda</taxon>
        <taxon>Crustacea</taxon>
        <taxon>Multicrustacea</taxon>
        <taxon>Malacostraca</taxon>
        <taxon>Eumalacostraca</taxon>
        <taxon>Eucarida</taxon>
        <taxon>Decapoda</taxon>
        <taxon>Pleocyemata</taxon>
        <taxon>Brachyura</taxon>
        <taxon>Eubrachyura</taxon>
        <taxon>Portunoidea</taxon>
        <taxon>Portunidae</taxon>
        <taxon>Portuninae</taxon>
        <taxon>Portunus</taxon>
    </lineage>
</organism>
<dbReference type="OrthoDB" id="5984008at2759"/>
<protein>
    <submittedName>
        <fullName evidence="1">Uncharacterized protein</fullName>
    </submittedName>
</protein>
<gene>
    <name evidence="1" type="ORF">E2C01_027162</name>
</gene>
<sequence length="81" mass="8947">MYKYREVVVDAGSPLAARAAKDLQESVLFPLSQEMFLNITYLSRMLQDSPSAPPSGTRACYIDGVCLVFAYAMFSVKQSDS</sequence>
<reference evidence="1 2" key="1">
    <citation type="submission" date="2019-05" db="EMBL/GenBank/DDBJ databases">
        <title>Another draft genome of Portunus trituberculatus and its Hox gene families provides insights of decapod evolution.</title>
        <authorList>
            <person name="Jeong J.-H."/>
            <person name="Song I."/>
            <person name="Kim S."/>
            <person name="Choi T."/>
            <person name="Kim D."/>
            <person name="Ryu S."/>
            <person name="Kim W."/>
        </authorList>
    </citation>
    <scope>NUCLEOTIDE SEQUENCE [LARGE SCALE GENOMIC DNA]</scope>
    <source>
        <tissue evidence="1">Muscle</tissue>
    </source>
</reference>
<evidence type="ECO:0000313" key="1">
    <source>
        <dbReference type="EMBL" id="MPC33798.1"/>
    </source>
</evidence>
<evidence type="ECO:0000313" key="2">
    <source>
        <dbReference type="Proteomes" id="UP000324222"/>
    </source>
</evidence>
<keyword evidence="2" id="KW-1185">Reference proteome</keyword>
<dbReference type="Proteomes" id="UP000324222">
    <property type="component" value="Unassembled WGS sequence"/>
</dbReference>
<dbReference type="AlphaFoldDB" id="A0A5B7EKE2"/>
<dbReference type="EMBL" id="VSRR010002907">
    <property type="protein sequence ID" value="MPC33798.1"/>
    <property type="molecule type" value="Genomic_DNA"/>
</dbReference>
<accession>A0A5B7EKE2</accession>
<proteinExistence type="predicted"/>